<reference evidence="2" key="1">
    <citation type="journal article" date="2019" name="PLoS Negl. Trop. Dis.">
        <title>Revisiting the worldwide diversity of Leptospira species in the environment.</title>
        <authorList>
            <person name="Vincent A.T."/>
            <person name="Schiettekatte O."/>
            <person name="Bourhy P."/>
            <person name="Veyrier F.J."/>
            <person name="Picardeau M."/>
        </authorList>
    </citation>
    <scope>NUCLEOTIDE SEQUENCE [LARGE SCALE GENOMIC DNA]</scope>
    <source>
        <strain evidence="2">201702449</strain>
    </source>
</reference>
<evidence type="ECO:0000313" key="1">
    <source>
        <dbReference type="EMBL" id="TGL72693.1"/>
    </source>
</evidence>
<keyword evidence="2" id="KW-1185">Reference proteome</keyword>
<dbReference type="Proteomes" id="UP000297352">
    <property type="component" value="Unassembled WGS sequence"/>
</dbReference>
<accession>A0ABY2MQ20</accession>
<name>A0ABY2MQ20_9LEPT</name>
<dbReference type="EMBL" id="RQGI01000023">
    <property type="protein sequence ID" value="TGL72693.1"/>
    <property type="molecule type" value="Genomic_DNA"/>
</dbReference>
<proteinExistence type="predicted"/>
<evidence type="ECO:0000313" key="2">
    <source>
        <dbReference type="Proteomes" id="UP000297352"/>
    </source>
</evidence>
<gene>
    <name evidence="1" type="ORF">EHQ60_07205</name>
</gene>
<organism evidence="1 2">
    <name type="scientific">Leptospira levettii</name>
    <dbReference type="NCBI Taxonomy" id="2023178"/>
    <lineage>
        <taxon>Bacteria</taxon>
        <taxon>Pseudomonadati</taxon>
        <taxon>Spirochaetota</taxon>
        <taxon>Spirochaetia</taxon>
        <taxon>Leptospirales</taxon>
        <taxon>Leptospiraceae</taxon>
        <taxon>Leptospira</taxon>
    </lineage>
</organism>
<sequence>MLIKKNKLDLKKNSFQDYMKAPCGRQVVKISLNKINKAYCYNLLKKEFPIEIFNYKKTTTKFVFYKEGEIESIFSVKSD</sequence>
<protein>
    <submittedName>
        <fullName evidence="1">Uncharacterized protein</fullName>
    </submittedName>
</protein>
<comment type="caution">
    <text evidence="1">The sequence shown here is derived from an EMBL/GenBank/DDBJ whole genome shotgun (WGS) entry which is preliminary data.</text>
</comment>